<evidence type="ECO:0000256" key="2">
    <source>
        <dbReference type="ARBA" id="ARBA00006363"/>
    </source>
</evidence>
<evidence type="ECO:0000313" key="4">
    <source>
        <dbReference type="EMBL" id="OLQ71338.1"/>
    </source>
</evidence>
<dbReference type="GO" id="GO:0006313">
    <property type="term" value="P:DNA transposition"/>
    <property type="evidence" value="ECO:0007669"/>
    <property type="project" value="InterPro"/>
</dbReference>
<dbReference type="GO" id="GO:0003677">
    <property type="term" value="F:DNA binding"/>
    <property type="evidence" value="ECO:0007669"/>
    <property type="project" value="InterPro"/>
</dbReference>
<dbReference type="InterPro" id="IPR051917">
    <property type="entry name" value="Transposase-Integrase"/>
</dbReference>
<dbReference type="Gene3D" id="3.30.420.10">
    <property type="entry name" value="Ribonuclease H-like superfamily/Ribonuclease H"/>
    <property type="match status" value="1"/>
</dbReference>
<dbReference type="InterPro" id="IPR053392">
    <property type="entry name" value="Transposase_IS30-like"/>
</dbReference>
<reference evidence="4 5" key="1">
    <citation type="submission" date="2016-09" db="EMBL/GenBank/DDBJ databases">
        <title>Photobacterium proteolyticum sp. nov. a protease producing bacterium isolated from ocean sediments of Laizhou Bay.</title>
        <authorList>
            <person name="Li Y."/>
        </authorList>
    </citation>
    <scope>NUCLEOTIDE SEQUENCE [LARGE SCALE GENOMIC DNA]</scope>
    <source>
        <strain evidence="4 5">13-12</strain>
    </source>
</reference>
<accession>A0A1Q9GAE4</accession>
<dbReference type="InterPro" id="IPR001584">
    <property type="entry name" value="Integrase_cat-core"/>
</dbReference>
<proteinExistence type="inferred from homology"/>
<dbReference type="EMBL" id="MJIL01000095">
    <property type="protein sequence ID" value="OLQ71338.1"/>
    <property type="molecule type" value="Genomic_DNA"/>
</dbReference>
<comment type="caution">
    <text evidence="4">The sequence shown here is derived from an EMBL/GenBank/DDBJ whole genome shotgun (WGS) entry which is preliminary data.</text>
</comment>
<organism evidence="4 5">
    <name type="scientific">Photobacterium proteolyticum</name>
    <dbReference type="NCBI Taxonomy" id="1903952"/>
    <lineage>
        <taxon>Bacteria</taxon>
        <taxon>Pseudomonadati</taxon>
        <taxon>Pseudomonadota</taxon>
        <taxon>Gammaproteobacteria</taxon>
        <taxon>Vibrionales</taxon>
        <taxon>Vibrionaceae</taxon>
        <taxon>Photobacterium</taxon>
    </lineage>
</organism>
<dbReference type="PROSITE" id="PS01043">
    <property type="entry name" value="TRANSPOSASE_IS30"/>
    <property type="match status" value="1"/>
</dbReference>
<dbReference type="GO" id="GO:0004803">
    <property type="term" value="F:transposase activity"/>
    <property type="evidence" value="ECO:0007669"/>
    <property type="project" value="InterPro"/>
</dbReference>
<dbReference type="PROSITE" id="PS50994">
    <property type="entry name" value="INTEGRASE"/>
    <property type="match status" value="1"/>
</dbReference>
<dbReference type="Proteomes" id="UP000186905">
    <property type="component" value="Unassembled WGS sequence"/>
</dbReference>
<dbReference type="NCBIfam" id="NF033563">
    <property type="entry name" value="transpos_IS30"/>
    <property type="match status" value="1"/>
</dbReference>
<name>A0A1Q9GAE4_9GAMM</name>
<dbReference type="AlphaFoldDB" id="A0A1Q9GAE4"/>
<keyword evidence="5" id="KW-1185">Reference proteome</keyword>
<dbReference type="SUPFAM" id="SSF53098">
    <property type="entry name" value="Ribonuclease H-like"/>
    <property type="match status" value="1"/>
</dbReference>
<sequence>MGKGSKHCIVTLVERKTGHTLIGQLDDRTTASLNRRTIKIMNRLDGLFTSITADNGTEFHQYKEIERATGTRFYFANPHHSWERGTNENTNGLIRQYLPKGTSMTTLTQAKCDAIAKRLNTRPRKRLGFKTPEKCFIGYYS</sequence>
<dbReference type="PANTHER" id="PTHR10948:SF23">
    <property type="entry name" value="TRANSPOSASE INSI FOR INSERTION SEQUENCE ELEMENT IS30A-RELATED"/>
    <property type="match status" value="1"/>
</dbReference>
<dbReference type="GO" id="GO:0015074">
    <property type="term" value="P:DNA integration"/>
    <property type="evidence" value="ECO:0007669"/>
    <property type="project" value="InterPro"/>
</dbReference>
<dbReference type="InterPro" id="IPR036397">
    <property type="entry name" value="RNaseH_sf"/>
</dbReference>
<evidence type="ECO:0000313" key="5">
    <source>
        <dbReference type="Proteomes" id="UP000186905"/>
    </source>
</evidence>
<dbReference type="InterPro" id="IPR001598">
    <property type="entry name" value="Transposase_IS30_CS"/>
</dbReference>
<dbReference type="PANTHER" id="PTHR10948">
    <property type="entry name" value="TRANSPOSASE"/>
    <property type="match status" value="1"/>
</dbReference>
<evidence type="ECO:0000256" key="1">
    <source>
        <dbReference type="ARBA" id="ARBA00002190"/>
    </source>
</evidence>
<evidence type="ECO:0000259" key="3">
    <source>
        <dbReference type="PROSITE" id="PS50994"/>
    </source>
</evidence>
<protein>
    <submittedName>
        <fullName evidence="4">IS30 family transposase</fullName>
    </submittedName>
</protein>
<dbReference type="STRING" id="1903952.BIT28_02620"/>
<comment type="similarity">
    <text evidence="2">Belongs to the transposase IS30 family.</text>
</comment>
<comment type="function">
    <text evidence="1">Required for the transposition of the insertion element.</text>
</comment>
<gene>
    <name evidence="4" type="ORF">BIT28_02620</name>
</gene>
<dbReference type="GO" id="GO:0005829">
    <property type="term" value="C:cytosol"/>
    <property type="evidence" value="ECO:0007669"/>
    <property type="project" value="TreeGrafter"/>
</dbReference>
<dbReference type="InterPro" id="IPR012337">
    <property type="entry name" value="RNaseH-like_sf"/>
</dbReference>
<feature type="domain" description="Integrase catalytic" evidence="3">
    <location>
        <begin position="1"/>
        <end position="140"/>
    </location>
</feature>